<name>A0A816IHB5_BRANA</name>
<keyword evidence="1" id="KW-1133">Transmembrane helix</keyword>
<evidence type="ECO:0000313" key="2">
    <source>
        <dbReference type="EMBL" id="CAF1709910.1"/>
    </source>
</evidence>
<keyword evidence="1" id="KW-0472">Membrane</keyword>
<accession>A0A816IHB5</accession>
<sequence length="105" mass="11424">MSPSSVLCQTQACHQRGYFVLILVCLVQILAIESLSHLFLRVHIAQFQSCSHSAYEPSFVFFNGKLSQLGLQCLESFISSPFIAEASIGTLHGANLGVLHTQGSL</sequence>
<evidence type="ECO:0000256" key="1">
    <source>
        <dbReference type="SAM" id="Phobius"/>
    </source>
</evidence>
<dbReference type="EMBL" id="HG994367">
    <property type="protein sequence ID" value="CAF1709910.1"/>
    <property type="molecule type" value="Genomic_DNA"/>
</dbReference>
<dbReference type="AlphaFoldDB" id="A0A816IHB5"/>
<organism evidence="2">
    <name type="scientific">Brassica napus</name>
    <name type="common">Rape</name>
    <dbReference type="NCBI Taxonomy" id="3708"/>
    <lineage>
        <taxon>Eukaryota</taxon>
        <taxon>Viridiplantae</taxon>
        <taxon>Streptophyta</taxon>
        <taxon>Embryophyta</taxon>
        <taxon>Tracheophyta</taxon>
        <taxon>Spermatophyta</taxon>
        <taxon>Magnoliopsida</taxon>
        <taxon>eudicotyledons</taxon>
        <taxon>Gunneridae</taxon>
        <taxon>Pentapetalae</taxon>
        <taxon>rosids</taxon>
        <taxon>malvids</taxon>
        <taxon>Brassicales</taxon>
        <taxon>Brassicaceae</taxon>
        <taxon>Brassiceae</taxon>
        <taxon>Brassica</taxon>
    </lineage>
</organism>
<dbReference type="Proteomes" id="UP001295469">
    <property type="component" value="Chromosome C03"/>
</dbReference>
<proteinExistence type="predicted"/>
<keyword evidence="1" id="KW-0812">Transmembrane</keyword>
<gene>
    <name evidence="2" type="ORF">DARMORV10_C03P76960.1</name>
</gene>
<protein>
    <submittedName>
        <fullName evidence="2">(rape) hypothetical protein</fullName>
    </submittedName>
</protein>
<feature type="transmembrane region" description="Helical" evidence="1">
    <location>
        <begin position="18"/>
        <end position="40"/>
    </location>
</feature>
<reference evidence="2" key="1">
    <citation type="submission" date="2021-01" db="EMBL/GenBank/DDBJ databases">
        <authorList>
            <consortium name="Genoscope - CEA"/>
            <person name="William W."/>
        </authorList>
    </citation>
    <scope>NUCLEOTIDE SEQUENCE</scope>
</reference>